<proteinExistence type="predicted"/>
<reference evidence="1 2" key="1">
    <citation type="submission" date="2017-10" db="EMBL/GenBank/DDBJ databases">
        <title>Comparative genomics between pathogenic Norcardia.</title>
        <authorList>
            <person name="Zeng L."/>
        </authorList>
    </citation>
    <scope>NUCLEOTIDE SEQUENCE [LARGE SCALE GENOMIC DNA]</scope>
    <source>
        <strain evidence="1 2">NC_YFY_NT001</strain>
    </source>
</reference>
<dbReference type="KEGG" id="ntp:CRH09_01915"/>
<evidence type="ECO:0000313" key="1">
    <source>
        <dbReference type="EMBL" id="ATL65174.1"/>
    </source>
</evidence>
<gene>
    <name evidence="1" type="ORF">CRH09_01915</name>
</gene>
<dbReference type="EMBL" id="CP023778">
    <property type="protein sequence ID" value="ATL65174.1"/>
    <property type="molecule type" value="Genomic_DNA"/>
</dbReference>
<name>A0A291RDH9_9NOCA</name>
<sequence length="126" mass="14437">MAKYSNNINPVLVEWFETCFDTDLQSDSNLPSPLALLTMLTERQAELAFPAEVLTAWRRELIGQRRVLIESEIRFIAKSRQQGADWQEIAVQLGFPSAEAAEEHWNLLQDEAIRTDPTVNPIPWEV</sequence>
<organism evidence="1 2">
    <name type="scientific">Nocardia terpenica</name>
    <dbReference type="NCBI Taxonomy" id="455432"/>
    <lineage>
        <taxon>Bacteria</taxon>
        <taxon>Bacillati</taxon>
        <taxon>Actinomycetota</taxon>
        <taxon>Actinomycetes</taxon>
        <taxon>Mycobacteriales</taxon>
        <taxon>Nocardiaceae</taxon>
        <taxon>Nocardia</taxon>
    </lineage>
</organism>
<dbReference type="Proteomes" id="UP000221961">
    <property type="component" value="Chromosome"/>
</dbReference>
<evidence type="ECO:0000313" key="2">
    <source>
        <dbReference type="Proteomes" id="UP000221961"/>
    </source>
</evidence>
<dbReference type="AlphaFoldDB" id="A0A291RDH9"/>
<protein>
    <submittedName>
        <fullName evidence="1">Uncharacterized protein</fullName>
    </submittedName>
</protein>
<dbReference type="GeneID" id="88356189"/>
<dbReference type="RefSeq" id="WP_098692488.1">
    <property type="nucleotide sequence ID" value="NZ_CP023778.1"/>
</dbReference>
<accession>A0A291RDH9</accession>